<evidence type="ECO:0000313" key="2">
    <source>
        <dbReference type="Proteomes" id="UP000468717"/>
    </source>
</evidence>
<name>A0A6I1HTA2_9BURK</name>
<reference evidence="1 2" key="1">
    <citation type="submission" date="2019-10" db="EMBL/GenBank/DDBJ databases">
        <title>Three novel species isolated from a subtropical stream in China.</title>
        <authorList>
            <person name="Lu H."/>
        </authorList>
    </citation>
    <scope>NUCLEOTIDE SEQUENCE [LARGE SCALE GENOMIC DNA]</scope>
    <source>
        <strain evidence="1 2">FT13W</strain>
    </source>
</reference>
<protein>
    <submittedName>
        <fullName evidence="1">Uncharacterized protein</fullName>
    </submittedName>
</protein>
<gene>
    <name evidence="1" type="ORF">GCN75_25995</name>
</gene>
<dbReference type="RefSeq" id="WP_152284942.1">
    <property type="nucleotide sequence ID" value="NZ_WFLI01000048.1"/>
</dbReference>
<evidence type="ECO:0000313" key="1">
    <source>
        <dbReference type="EMBL" id="KAB8059646.1"/>
    </source>
</evidence>
<dbReference type="EMBL" id="WFLI01000048">
    <property type="protein sequence ID" value="KAB8059646.1"/>
    <property type="molecule type" value="Genomic_DNA"/>
</dbReference>
<dbReference type="AlphaFoldDB" id="A0A6I1HTA2"/>
<accession>A0A6I1HTA2</accession>
<proteinExistence type="predicted"/>
<comment type="caution">
    <text evidence="1">The sequence shown here is derived from an EMBL/GenBank/DDBJ whole genome shotgun (WGS) entry which is preliminary data.</text>
</comment>
<organism evidence="1 2">
    <name type="scientific">Janthinobacterium violaceinigrum</name>
    <dbReference type="NCBI Taxonomy" id="2654252"/>
    <lineage>
        <taxon>Bacteria</taxon>
        <taxon>Pseudomonadati</taxon>
        <taxon>Pseudomonadota</taxon>
        <taxon>Betaproteobacteria</taxon>
        <taxon>Burkholderiales</taxon>
        <taxon>Oxalobacteraceae</taxon>
        <taxon>Janthinobacterium</taxon>
    </lineage>
</organism>
<keyword evidence="2" id="KW-1185">Reference proteome</keyword>
<sequence length="409" mass="42800">MPSFSPNNSYVVYTSYSGPDAPGELQAWLLPPQFTYGKQSPPVPLALPNLWTGLGDPSTLKLSNPDFSMAVTFNPPPTRASVTLKLTLTGLNAWNTRPASRAALRSNFLAFVAGIETAFELSSPPLLVPGATAQIAATLIQYLPLPLGELLLYGCGLETGIGTGAPASVDLRPGMRLRSEPSQRQYLAPPNQAFSAYVATGSLAWHVSTNVANGTAVQAFDAFLGTIAAPQLVPPQPPSGPVNSLIDLQQSGSAFRHHRLIYPQNVIAAGAPGSASASTNVQITGAATLAALRSNPALTATFFGRDVVIPEIAVLLQLGNNANPESVYLPVGTTVANLLERYTTWLPVAQAQRVVSLSRLALTTNANPGAVAYFTVQFAAPNALVNDVQAFALPLLAGDYVTIAFGSPS</sequence>
<dbReference type="Proteomes" id="UP000468717">
    <property type="component" value="Unassembled WGS sequence"/>
</dbReference>